<evidence type="ECO:0000256" key="1">
    <source>
        <dbReference type="ARBA" id="ARBA00022692"/>
    </source>
</evidence>
<feature type="transmembrane region" description="Helical" evidence="5">
    <location>
        <begin position="227"/>
        <end position="253"/>
    </location>
</feature>
<accession>A0A060DVF2</accession>
<dbReference type="EMBL" id="CP007795">
    <property type="protein sequence ID" value="AIB15133.1"/>
    <property type="molecule type" value="Genomic_DNA"/>
</dbReference>
<proteinExistence type="predicted"/>
<dbReference type="KEGG" id="abq:ABAZ39_24890"/>
<evidence type="ECO:0000313" key="8">
    <source>
        <dbReference type="Proteomes" id="UP000027186"/>
    </source>
</evidence>
<dbReference type="PANTHER" id="PTHR23521:SF3">
    <property type="entry name" value="MFS TRANSPORTER"/>
    <property type="match status" value="1"/>
</dbReference>
<dbReference type="InterPro" id="IPR036259">
    <property type="entry name" value="MFS_trans_sf"/>
</dbReference>
<dbReference type="GO" id="GO:0005886">
    <property type="term" value="C:plasma membrane"/>
    <property type="evidence" value="ECO:0007669"/>
    <property type="project" value="TreeGrafter"/>
</dbReference>
<keyword evidence="7" id="KW-0614">Plasmid</keyword>
<feature type="transmembrane region" description="Helical" evidence="5">
    <location>
        <begin position="265"/>
        <end position="285"/>
    </location>
</feature>
<evidence type="ECO:0000259" key="6">
    <source>
        <dbReference type="PROSITE" id="PS50850"/>
    </source>
</evidence>
<feature type="region of interest" description="Disordered" evidence="4">
    <location>
        <begin position="381"/>
        <end position="417"/>
    </location>
</feature>
<feature type="transmembrane region" description="Helical" evidence="5">
    <location>
        <begin position="199"/>
        <end position="221"/>
    </location>
</feature>
<keyword evidence="1 5" id="KW-0812">Transmembrane</keyword>
<evidence type="ECO:0000256" key="4">
    <source>
        <dbReference type="SAM" id="MobiDB-lite"/>
    </source>
</evidence>
<dbReference type="PROSITE" id="PS50850">
    <property type="entry name" value="MFS"/>
    <property type="match status" value="1"/>
</dbReference>
<dbReference type="Gene3D" id="1.20.1250.20">
    <property type="entry name" value="MFS general substrate transporter like domains"/>
    <property type="match status" value="2"/>
</dbReference>
<gene>
    <name evidence="7" type="ORF">ABAZ39_24890</name>
</gene>
<dbReference type="InterPro" id="IPR020846">
    <property type="entry name" value="MFS_dom"/>
</dbReference>
<keyword evidence="2 5" id="KW-1133">Transmembrane helix</keyword>
<feature type="transmembrane region" description="Helical" evidence="5">
    <location>
        <begin position="97"/>
        <end position="119"/>
    </location>
</feature>
<dbReference type="RefSeq" id="WP_040137222.1">
    <property type="nucleotide sequence ID" value="NZ_CP007795.1"/>
</dbReference>
<feature type="transmembrane region" description="Helical" evidence="5">
    <location>
        <begin position="39"/>
        <end position="61"/>
    </location>
</feature>
<feature type="compositionally biased region" description="Low complexity" evidence="4">
    <location>
        <begin position="392"/>
        <end position="404"/>
    </location>
</feature>
<dbReference type="Pfam" id="PF07690">
    <property type="entry name" value="MFS_1"/>
    <property type="match status" value="1"/>
</dbReference>
<name>A0A060DVF2_9PROT</name>
<reference evidence="7 8" key="1">
    <citation type="journal article" date="2014" name="Genome Announc.">
        <title>Complete Genome Sequence of the Model Rhizosphere Strain Azospirillum brasilense Az39, Successfully Applied in Agriculture.</title>
        <authorList>
            <person name="Rivera D."/>
            <person name="Revale S."/>
            <person name="Molina R."/>
            <person name="Gualpa J."/>
            <person name="Puente M."/>
            <person name="Maroniche G."/>
            <person name="Paris G."/>
            <person name="Baker D."/>
            <person name="Clavijo B."/>
            <person name="McLay K."/>
            <person name="Spaepen S."/>
            <person name="Perticari A."/>
            <person name="Vazquez M."/>
            <person name="Wisniewski-Dye F."/>
            <person name="Watkins C."/>
            <person name="Martinez-Abarca F."/>
            <person name="Vanderleyden J."/>
            <person name="Cassan F."/>
        </authorList>
    </citation>
    <scope>NUCLEOTIDE SEQUENCE [LARGE SCALE GENOMIC DNA]</scope>
    <source>
        <strain evidence="7 8">Az39</strain>
        <plasmid evidence="7">AbAZ39_p2</plasmid>
    </source>
</reference>
<evidence type="ECO:0000313" key="7">
    <source>
        <dbReference type="EMBL" id="AIB15133.1"/>
    </source>
</evidence>
<protein>
    <submittedName>
        <fullName evidence="7">Major facilitator transporter</fullName>
    </submittedName>
</protein>
<dbReference type="InterPro" id="IPR047200">
    <property type="entry name" value="MFS_YcaD-like"/>
</dbReference>
<dbReference type="AlphaFoldDB" id="A0A060DVF2"/>
<evidence type="ECO:0000256" key="5">
    <source>
        <dbReference type="SAM" id="Phobius"/>
    </source>
</evidence>
<dbReference type="GO" id="GO:0022857">
    <property type="term" value="F:transmembrane transporter activity"/>
    <property type="evidence" value="ECO:0007669"/>
    <property type="project" value="InterPro"/>
</dbReference>
<dbReference type="PANTHER" id="PTHR23521">
    <property type="entry name" value="TRANSPORTER MFS SUPERFAMILY"/>
    <property type="match status" value="1"/>
</dbReference>
<dbReference type="Proteomes" id="UP000027186">
    <property type="component" value="Plasmid AbAZ39_p2"/>
</dbReference>
<dbReference type="CDD" id="cd17477">
    <property type="entry name" value="MFS_YcaD_like"/>
    <property type="match status" value="1"/>
</dbReference>
<feature type="transmembrane region" description="Helical" evidence="5">
    <location>
        <begin position="323"/>
        <end position="344"/>
    </location>
</feature>
<feature type="transmembrane region" description="Helical" evidence="5">
    <location>
        <begin position="356"/>
        <end position="374"/>
    </location>
</feature>
<feature type="transmembrane region" description="Helical" evidence="5">
    <location>
        <begin position="156"/>
        <end position="178"/>
    </location>
</feature>
<dbReference type="SUPFAM" id="SSF103473">
    <property type="entry name" value="MFS general substrate transporter"/>
    <property type="match status" value="1"/>
</dbReference>
<feature type="domain" description="Major facilitator superfamily (MFS) profile" evidence="6">
    <location>
        <begin position="199"/>
        <end position="417"/>
    </location>
</feature>
<dbReference type="InterPro" id="IPR011701">
    <property type="entry name" value="MFS"/>
</dbReference>
<feature type="transmembrane region" description="Helical" evidence="5">
    <location>
        <begin position="73"/>
        <end position="91"/>
    </location>
</feature>
<keyword evidence="3 5" id="KW-0472">Membrane</keyword>
<evidence type="ECO:0000256" key="2">
    <source>
        <dbReference type="ARBA" id="ARBA00022989"/>
    </source>
</evidence>
<sequence>MPQVARSVLSLLLGVAFLMLGNGALSTLIGLRLAGTESGAVAVGLITAAFYTGLTGGSLFAHRVITRVGHIRAFAAFASVLSAAALSHALFDAVPLWTVLRLAEGFCMAGLYICIESWLNGTANNETRGQILSLYMVTLYAASAVGQQLLQLDDEAGVRIFMLIAILLTLALVPVALTRTTPPTLPNVESYGLRRLYEASPLGVVGVFISGTVTGSIYGLAPVFGAASGFGVSGTALFMSTLILGGVALQWPLGRLSDRFDRRAVIIGLSAALALVSVGMILADGSGRQETLLLVAPLFGGLAFTLYPVCAAHTNDHAGPDNVVSVSGGLILANSVGAIIGPPLASAAMGFAGPEALFGFIAAGAGSATLYGLWRTRMRPPPPAEAQASFRPLPQTTPTVTPLDPLGPPRPELAAGD</sequence>
<evidence type="ECO:0000256" key="3">
    <source>
        <dbReference type="ARBA" id="ARBA00023136"/>
    </source>
</evidence>
<feature type="transmembrane region" description="Helical" evidence="5">
    <location>
        <begin position="291"/>
        <end position="311"/>
    </location>
</feature>
<feature type="transmembrane region" description="Helical" evidence="5">
    <location>
        <begin position="131"/>
        <end position="150"/>
    </location>
</feature>
<geneLocation type="plasmid" evidence="7 8">
    <name>AbAZ39_p2</name>
</geneLocation>
<organism evidence="7 8">
    <name type="scientific">Azospirillum argentinense</name>
    <dbReference type="NCBI Taxonomy" id="2970906"/>
    <lineage>
        <taxon>Bacteria</taxon>
        <taxon>Pseudomonadati</taxon>
        <taxon>Pseudomonadota</taxon>
        <taxon>Alphaproteobacteria</taxon>
        <taxon>Rhodospirillales</taxon>
        <taxon>Azospirillaceae</taxon>
        <taxon>Azospirillum</taxon>
    </lineage>
</organism>